<dbReference type="GO" id="GO:0004794">
    <property type="term" value="F:threonine deaminase activity"/>
    <property type="evidence" value="ECO:0007669"/>
    <property type="project" value="TreeGrafter"/>
</dbReference>
<dbReference type="GO" id="GO:0006565">
    <property type="term" value="P:L-serine catabolic process"/>
    <property type="evidence" value="ECO:0007669"/>
    <property type="project" value="TreeGrafter"/>
</dbReference>
<gene>
    <name evidence="7" type="primary">100640208</name>
</gene>
<dbReference type="STRING" id="400682.A0A1X7U7Y5"/>
<dbReference type="EnsemblMetazoa" id="XM_003388691.3">
    <property type="protein sequence ID" value="XP_003388739.1"/>
    <property type="gene ID" value="LOC100640208"/>
</dbReference>
<dbReference type="eggNOG" id="KOG1251">
    <property type="taxonomic scope" value="Eukaryota"/>
</dbReference>
<dbReference type="InterPro" id="IPR036052">
    <property type="entry name" value="TrpB-like_PALP_sf"/>
</dbReference>
<evidence type="ECO:0000256" key="3">
    <source>
        <dbReference type="ARBA" id="ARBA00023239"/>
    </source>
</evidence>
<sequence length="331" mass="35742">MAESRESPLVSLEDITRAVSVLEASPHVDRTGLIRVNPSRYGISANGTELYFKLEGMQNKGSFKLRGVVNQLENAPPEVKEGKRTLVTMSAGNYGRSFAYLCKENQLKGKVVMPDVSPANRAELIRGHGLEVQLVPTSQLKETVEQCVQKEDMLFMHPFNDLHLIAGYGSIGYELYQELTNIDIIIVCCGGGGLLAGIASYAKLSGKGSNTRLIGVEPEGAPTMYLSLKEGRAVEKPDAKSIAGGLSPPYAGTNTYQIVKEFVEEVVLVSDDEIKESVRLLYNNGLVVEPSGAAGLTALRCGKIRDIDGKKIAVIISGSNVSPQELVNIMQ</sequence>
<evidence type="ECO:0000259" key="6">
    <source>
        <dbReference type="Pfam" id="PF00291"/>
    </source>
</evidence>
<dbReference type="Proteomes" id="UP000007879">
    <property type="component" value="Unassembled WGS sequence"/>
</dbReference>
<evidence type="ECO:0000256" key="4">
    <source>
        <dbReference type="ARBA" id="ARBA00041766"/>
    </source>
</evidence>
<reference evidence="7" key="2">
    <citation type="submission" date="2017-05" db="UniProtKB">
        <authorList>
            <consortium name="EnsemblMetazoa"/>
        </authorList>
    </citation>
    <scope>IDENTIFICATION</scope>
</reference>
<dbReference type="InterPro" id="IPR050147">
    <property type="entry name" value="Ser/Thr_Dehydratase"/>
</dbReference>
<dbReference type="Pfam" id="PF00291">
    <property type="entry name" value="PALP"/>
    <property type="match status" value="1"/>
</dbReference>
<dbReference type="PANTHER" id="PTHR48078">
    <property type="entry name" value="THREONINE DEHYDRATASE, MITOCHONDRIAL-RELATED"/>
    <property type="match status" value="1"/>
</dbReference>
<proteinExistence type="predicted"/>
<dbReference type="PANTHER" id="PTHR48078:SF14">
    <property type="entry name" value="L-SERINE AMMONIA-LYASE"/>
    <property type="match status" value="1"/>
</dbReference>
<accession>A0A1X7U7Y5</accession>
<protein>
    <recommendedName>
        <fullName evidence="4">L-serine deaminase</fullName>
    </recommendedName>
    <alternativeName>
        <fullName evidence="5">L-threonine dehydratase</fullName>
    </alternativeName>
</protein>
<dbReference type="SUPFAM" id="SSF53686">
    <property type="entry name" value="Tryptophan synthase beta subunit-like PLP-dependent enzymes"/>
    <property type="match status" value="1"/>
</dbReference>
<dbReference type="OMA" id="FKFRGGW"/>
<evidence type="ECO:0000256" key="2">
    <source>
        <dbReference type="ARBA" id="ARBA00022898"/>
    </source>
</evidence>
<reference evidence="8" key="1">
    <citation type="journal article" date="2010" name="Nature">
        <title>The Amphimedon queenslandica genome and the evolution of animal complexity.</title>
        <authorList>
            <person name="Srivastava M."/>
            <person name="Simakov O."/>
            <person name="Chapman J."/>
            <person name="Fahey B."/>
            <person name="Gauthier M.E."/>
            <person name="Mitros T."/>
            <person name="Richards G.S."/>
            <person name="Conaco C."/>
            <person name="Dacre M."/>
            <person name="Hellsten U."/>
            <person name="Larroux C."/>
            <person name="Putnam N.H."/>
            <person name="Stanke M."/>
            <person name="Adamska M."/>
            <person name="Darling A."/>
            <person name="Degnan S.M."/>
            <person name="Oakley T.H."/>
            <person name="Plachetzki D.C."/>
            <person name="Zhai Y."/>
            <person name="Adamski M."/>
            <person name="Calcino A."/>
            <person name="Cummins S.F."/>
            <person name="Goodstein D.M."/>
            <person name="Harris C."/>
            <person name="Jackson D.J."/>
            <person name="Leys S.P."/>
            <person name="Shu S."/>
            <person name="Woodcroft B.J."/>
            <person name="Vervoort M."/>
            <person name="Kosik K.S."/>
            <person name="Manning G."/>
            <person name="Degnan B.M."/>
            <person name="Rokhsar D.S."/>
        </authorList>
    </citation>
    <scope>NUCLEOTIDE SEQUENCE [LARGE SCALE GENOMIC DNA]</scope>
</reference>
<dbReference type="KEGG" id="aqu:100640208"/>
<keyword evidence="2" id="KW-0663">Pyridoxal phosphate</keyword>
<feature type="domain" description="Tryptophan synthase beta chain-like PALP" evidence="6">
    <location>
        <begin position="26"/>
        <end position="318"/>
    </location>
</feature>
<evidence type="ECO:0000313" key="8">
    <source>
        <dbReference type="Proteomes" id="UP000007879"/>
    </source>
</evidence>
<dbReference type="InterPro" id="IPR001926">
    <property type="entry name" value="TrpB-like_PALP"/>
</dbReference>
<dbReference type="GO" id="GO:0003941">
    <property type="term" value="F:L-serine ammonia-lyase activity"/>
    <property type="evidence" value="ECO:0007669"/>
    <property type="project" value="TreeGrafter"/>
</dbReference>
<dbReference type="Gene3D" id="3.40.50.1100">
    <property type="match status" value="2"/>
</dbReference>
<name>A0A1X7U7Y5_AMPQE</name>
<dbReference type="OrthoDB" id="4418812at2759"/>
<evidence type="ECO:0000256" key="5">
    <source>
        <dbReference type="ARBA" id="ARBA00042605"/>
    </source>
</evidence>
<dbReference type="GO" id="GO:0009097">
    <property type="term" value="P:isoleucine biosynthetic process"/>
    <property type="evidence" value="ECO:0007669"/>
    <property type="project" value="TreeGrafter"/>
</dbReference>
<dbReference type="GO" id="GO:0006567">
    <property type="term" value="P:L-threonine catabolic process"/>
    <property type="evidence" value="ECO:0007669"/>
    <property type="project" value="TreeGrafter"/>
</dbReference>
<dbReference type="InParanoid" id="A0A1X7U7Y5"/>
<keyword evidence="8" id="KW-1185">Reference proteome</keyword>
<evidence type="ECO:0000256" key="1">
    <source>
        <dbReference type="ARBA" id="ARBA00001933"/>
    </source>
</evidence>
<evidence type="ECO:0000313" key="7">
    <source>
        <dbReference type="EnsemblMetazoa" id="Aqu2.1.23890_001"/>
    </source>
</evidence>
<keyword evidence="3" id="KW-0456">Lyase</keyword>
<comment type="cofactor">
    <cofactor evidence="1">
        <name>pyridoxal 5'-phosphate</name>
        <dbReference type="ChEBI" id="CHEBI:597326"/>
    </cofactor>
</comment>
<dbReference type="EnsemblMetazoa" id="Aqu2.1.23890_001">
    <property type="protein sequence ID" value="Aqu2.1.23890_001"/>
    <property type="gene ID" value="Aqu2.1.23890"/>
</dbReference>
<dbReference type="AlphaFoldDB" id="A0A1X7U7Y5"/>
<organism evidence="7">
    <name type="scientific">Amphimedon queenslandica</name>
    <name type="common">Sponge</name>
    <dbReference type="NCBI Taxonomy" id="400682"/>
    <lineage>
        <taxon>Eukaryota</taxon>
        <taxon>Metazoa</taxon>
        <taxon>Porifera</taxon>
        <taxon>Demospongiae</taxon>
        <taxon>Heteroscleromorpha</taxon>
        <taxon>Haplosclerida</taxon>
        <taxon>Niphatidae</taxon>
        <taxon>Amphimedon</taxon>
    </lineage>
</organism>